<dbReference type="Proteomes" id="UP000246464">
    <property type="component" value="Chromosome 14"/>
</dbReference>
<sequence>MVRLGHMEKWVLGGRWGHLDSKGLRVSQDHLGYQELVNQGGRDYQVNQEQKESQVTKVCQDYQDYQEPREIKEWVSQDNLATKGSQGPQVQLVQEDCLAHKDHQVIKDILESKDRLVHLVKEGRLAHQDYLVKESQVKMVCQDNQACQVQKGIQDHQVYQESQDCLGLVNQGSQDQRVIKETAEKEDLKGLMEPRVNLVLLGYLVRMVCLERVESQAQEVPQDQVVTKEMMGIKVYLVPLVLQDFQDQKDKVDYLVKWDLKVQKESQEWMVQQDHLGLLVFLGQKEIVVPLDPKEKRAHQDPLGNQVSLDHRAHLEYLVCLLTWLEYSLRWALD</sequence>
<accession>A0A2U9C9Y1</accession>
<protein>
    <submittedName>
        <fullName evidence="1">Putative glutenin high molecular weight subunit PW212-like</fullName>
    </submittedName>
</protein>
<evidence type="ECO:0000313" key="1">
    <source>
        <dbReference type="EMBL" id="AWP13375.1"/>
    </source>
</evidence>
<gene>
    <name evidence="1" type="ORF">SMAX5B_018250</name>
</gene>
<keyword evidence="2" id="KW-1185">Reference proteome</keyword>
<organism evidence="1 2">
    <name type="scientific">Scophthalmus maximus</name>
    <name type="common">Turbot</name>
    <name type="synonym">Psetta maxima</name>
    <dbReference type="NCBI Taxonomy" id="52904"/>
    <lineage>
        <taxon>Eukaryota</taxon>
        <taxon>Metazoa</taxon>
        <taxon>Chordata</taxon>
        <taxon>Craniata</taxon>
        <taxon>Vertebrata</taxon>
        <taxon>Euteleostomi</taxon>
        <taxon>Actinopterygii</taxon>
        <taxon>Neopterygii</taxon>
        <taxon>Teleostei</taxon>
        <taxon>Neoteleostei</taxon>
        <taxon>Acanthomorphata</taxon>
        <taxon>Carangaria</taxon>
        <taxon>Pleuronectiformes</taxon>
        <taxon>Pleuronectoidei</taxon>
        <taxon>Scophthalmidae</taxon>
        <taxon>Scophthalmus</taxon>
    </lineage>
</organism>
<dbReference type="AlphaFoldDB" id="A0A2U9C9Y1"/>
<evidence type="ECO:0000313" key="2">
    <source>
        <dbReference type="Proteomes" id="UP000246464"/>
    </source>
</evidence>
<proteinExistence type="predicted"/>
<reference evidence="1 2" key="1">
    <citation type="submission" date="2017-12" db="EMBL/GenBank/DDBJ databases">
        <title>Integrating genomic resources of turbot (Scophthalmus maximus) in depth evaluation of genetic and physical mapping variation across individuals.</title>
        <authorList>
            <person name="Martinez P."/>
        </authorList>
    </citation>
    <scope>NUCLEOTIDE SEQUENCE [LARGE SCALE GENOMIC DNA]</scope>
</reference>
<name>A0A2U9C9Y1_SCOMX</name>
<dbReference type="EMBL" id="CP026256">
    <property type="protein sequence ID" value="AWP13375.1"/>
    <property type="molecule type" value="Genomic_DNA"/>
</dbReference>